<evidence type="ECO:0000313" key="3">
    <source>
        <dbReference type="EMBL" id="ABD71881.1"/>
    </source>
</evidence>
<keyword evidence="4" id="KW-1185">Reference proteome</keyword>
<dbReference type="eggNOG" id="COG1335">
    <property type="taxonomic scope" value="Bacteria"/>
</dbReference>
<evidence type="ECO:0000259" key="2">
    <source>
        <dbReference type="Pfam" id="PF00857"/>
    </source>
</evidence>
<dbReference type="InterPro" id="IPR050272">
    <property type="entry name" value="Isochorismatase-like_hydrls"/>
</dbReference>
<feature type="domain" description="Isochorismatase-like" evidence="2">
    <location>
        <begin position="19"/>
        <end position="202"/>
    </location>
</feature>
<reference evidence="4" key="1">
    <citation type="submission" date="2006-02" db="EMBL/GenBank/DDBJ databases">
        <title>Complete sequence of chromosome of Rhodoferax ferrireducens DSM 15236.</title>
        <authorList>
            <person name="Copeland A."/>
            <person name="Lucas S."/>
            <person name="Lapidus A."/>
            <person name="Barry K."/>
            <person name="Detter J.C."/>
            <person name="Glavina del Rio T."/>
            <person name="Hammon N."/>
            <person name="Israni S."/>
            <person name="Pitluck S."/>
            <person name="Brettin T."/>
            <person name="Bruce D."/>
            <person name="Han C."/>
            <person name="Tapia R."/>
            <person name="Gilna P."/>
            <person name="Kiss H."/>
            <person name="Schmutz J."/>
            <person name="Larimer F."/>
            <person name="Land M."/>
            <person name="Kyrpides N."/>
            <person name="Ivanova N."/>
            <person name="Richardson P."/>
        </authorList>
    </citation>
    <scope>NUCLEOTIDE SEQUENCE [LARGE SCALE GENOMIC DNA]</scope>
    <source>
        <strain evidence="4">ATCC BAA-621 / DSM 15236 / T118</strain>
    </source>
</reference>
<sequence length="226" mass="24289">MATYVDEFTPTIKVNQADTALVVIDMQYASGSRHKGLGAFLAKQGRLADAEYRFNRIETLIIPNTQKLLAAWRAAKAPVIYVRVGSFKPDFSDAAPHVHAFFKMSNNYVGSPEHEIVAELTPMPGEPVVDKNTMGAFASSNLQEVFQKLGVKTAVYVGVSTNNCVDGTACEATDRGYGSILVSDATGTCSDRMQEVTLESFLRLSGRVDTTDALIAELQASAATAG</sequence>
<dbReference type="HOGENOM" id="CLU_068979_8_1_4"/>
<evidence type="ECO:0000256" key="1">
    <source>
        <dbReference type="ARBA" id="ARBA00022801"/>
    </source>
</evidence>
<dbReference type="AlphaFoldDB" id="Q21QS2"/>
<name>Q21QS2_ALBFT</name>
<organism evidence="3 4">
    <name type="scientific">Albidiferax ferrireducens (strain ATCC BAA-621 / DSM 15236 / T118)</name>
    <name type="common">Rhodoferax ferrireducens</name>
    <dbReference type="NCBI Taxonomy" id="338969"/>
    <lineage>
        <taxon>Bacteria</taxon>
        <taxon>Pseudomonadati</taxon>
        <taxon>Pseudomonadota</taxon>
        <taxon>Betaproteobacteria</taxon>
        <taxon>Burkholderiales</taxon>
        <taxon>Comamonadaceae</taxon>
        <taxon>Rhodoferax</taxon>
    </lineage>
</organism>
<evidence type="ECO:0000313" key="4">
    <source>
        <dbReference type="Proteomes" id="UP000008332"/>
    </source>
</evidence>
<protein>
    <submittedName>
        <fullName evidence="3">Isochorismatase hydrolase</fullName>
    </submittedName>
</protein>
<dbReference type="Pfam" id="PF00857">
    <property type="entry name" value="Isochorismatase"/>
    <property type="match status" value="1"/>
</dbReference>
<gene>
    <name evidence="3" type="ordered locus">Rfer_4193</name>
</gene>
<dbReference type="RefSeq" id="WP_011466439.1">
    <property type="nucleotide sequence ID" value="NC_007908.1"/>
</dbReference>
<dbReference type="InterPro" id="IPR000868">
    <property type="entry name" value="Isochorismatase-like_dom"/>
</dbReference>
<dbReference type="EMBL" id="CP000267">
    <property type="protein sequence ID" value="ABD71881.1"/>
    <property type="molecule type" value="Genomic_DNA"/>
</dbReference>
<dbReference type="SUPFAM" id="SSF52499">
    <property type="entry name" value="Isochorismatase-like hydrolases"/>
    <property type="match status" value="1"/>
</dbReference>
<dbReference type="InterPro" id="IPR036380">
    <property type="entry name" value="Isochorismatase-like_sf"/>
</dbReference>
<dbReference type="Proteomes" id="UP000008332">
    <property type="component" value="Chromosome"/>
</dbReference>
<keyword evidence="1 3" id="KW-0378">Hydrolase</keyword>
<dbReference type="STRING" id="338969.Rfer_4193"/>
<dbReference type="PANTHER" id="PTHR43540:SF1">
    <property type="entry name" value="ISOCHORISMATASE HYDROLASE"/>
    <property type="match status" value="1"/>
</dbReference>
<dbReference type="Gene3D" id="3.40.50.850">
    <property type="entry name" value="Isochorismatase-like"/>
    <property type="match status" value="1"/>
</dbReference>
<dbReference type="OrthoDB" id="9781985at2"/>
<dbReference type="CDD" id="cd00431">
    <property type="entry name" value="cysteine_hydrolases"/>
    <property type="match status" value="1"/>
</dbReference>
<dbReference type="GO" id="GO:0016787">
    <property type="term" value="F:hydrolase activity"/>
    <property type="evidence" value="ECO:0007669"/>
    <property type="project" value="UniProtKB-KW"/>
</dbReference>
<dbReference type="KEGG" id="rfr:Rfer_4193"/>
<accession>Q21QS2</accession>
<proteinExistence type="predicted"/>
<dbReference type="PANTHER" id="PTHR43540">
    <property type="entry name" value="PEROXYUREIDOACRYLATE/UREIDOACRYLATE AMIDOHYDROLASE-RELATED"/>
    <property type="match status" value="1"/>
</dbReference>